<feature type="transmembrane region" description="Helical" evidence="2">
    <location>
        <begin position="179"/>
        <end position="198"/>
    </location>
</feature>
<organism evidence="4">
    <name type="scientific">uncultured Solirubrobacteraceae bacterium</name>
    <dbReference type="NCBI Taxonomy" id="1162706"/>
    <lineage>
        <taxon>Bacteria</taxon>
        <taxon>Bacillati</taxon>
        <taxon>Actinomycetota</taxon>
        <taxon>Thermoleophilia</taxon>
        <taxon>Solirubrobacterales</taxon>
        <taxon>Solirubrobacteraceae</taxon>
        <taxon>environmental samples</taxon>
    </lineage>
</organism>
<reference evidence="4" key="1">
    <citation type="submission" date="2020-02" db="EMBL/GenBank/DDBJ databases">
        <authorList>
            <person name="Meier V. D."/>
        </authorList>
    </citation>
    <scope>NUCLEOTIDE SEQUENCE</scope>
    <source>
        <strain evidence="4">AVDCRST_MAG67</strain>
    </source>
</reference>
<accession>A0A6J4TK11</accession>
<feature type="region of interest" description="Disordered" evidence="1">
    <location>
        <begin position="1"/>
        <end position="22"/>
    </location>
</feature>
<dbReference type="InterPro" id="IPR003675">
    <property type="entry name" value="Rce1/LyrA-like_dom"/>
</dbReference>
<proteinExistence type="predicted"/>
<dbReference type="EMBL" id="CADCVQ010000153">
    <property type="protein sequence ID" value="CAA9525604.1"/>
    <property type="molecule type" value="Genomic_DNA"/>
</dbReference>
<name>A0A6J4TK11_9ACTN</name>
<feature type="transmembrane region" description="Helical" evidence="2">
    <location>
        <begin position="204"/>
        <end position="222"/>
    </location>
</feature>
<feature type="domain" description="CAAX prenyl protease 2/Lysostaphin resistance protein A-like" evidence="3">
    <location>
        <begin position="147"/>
        <end position="238"/>
    </location>
</feature>
<evidence type="ECO:0000256" key="1">
    <source>
        <dbReference type="SAM" id="MobiDB-lite"/>
    </source>
</evidence>
<evidence type="ECO:0000256" key="2">
    <source>
        <dbReference type="SAM" id="Phobius"/>
    </source>
</evidence>
<sequence>MADPSPPGSGRLCAGEPAATRRSPPVVGAASWKPWTVAPAFVAAVALALAGRATVTDNGADPLAAGALILLTVAPVALALLLANLHDTPTARDFGLRRPPLRRAIALAVAVWFALTALTVLWIAALGLDGNEGQALTERLGTDGTLTVLVLITVLTILGPLGEEVLFRGYAFRALRNRLGLWPAAVTTGVLFAAAHIGWVPLGLIAPVIVFGIGLCLLYHATASLYPGIAVHAFGNAIPLGAALDWTWQTPILAAGSTLAALTLARLIALALGDRRSGSGDEQLLVAPGLQ</sequence>
<evidence type="ECO:0000313" key="4">
    <source>
        <dbReference type="EMBL" id="CAA9525604.1"/>
    </source>
</evidence>
<evidence type="ECO:0000259" key="3">
    <source>
        <dbReference type="Pfam" id="PF02517"/>
    </source>
</evidence>
<dbReference type="PANTHER" id="PTHR36435">
    <property type="entry name" value="SLR1288 PROTEIN"/>
    <property type="match status" value="1"/>
</dbReference>
<keyword evidence="2" id="KW-1133">Transmembrane helix</keyword>
<protein>
    <recommendedName>
        <fullName evidence="3">CAAX prenyl protease 2/Lysostaphin resistance protein A-like domain-containing protein</fullName>
    </recommendedName>
</protein>
<feature type="transmembrane region" description="Helical" evidence="2">
    <location>
        <begin position="145"/>
        <end position="167"/>
    </location>
</feature>
<dbReference type="InterPro" id="IPR052710">
    <property type="entry name" value="CAAX_protease"/>
</dbReference>
<dbReference type="GO" id="GO:0004175">
    <property type="term" value="F:endopeptidase activity"/>
    <property type="evidence" value="ECO:0007669"/>
    <property type="project" value="UniProtKB-ARBA"/>
</dbReference>
<dbReference type="Pfam" id="PF02517">
    <property type="entry name" value="Rce1-like"/>
    <property type="match status" value="1"/>
</dbReference>
<dbReference type="GO" id="GO:0080120">
    <property type="term" value="P:CAAX-box protein maturation"/>
    <property type="evidence" value="ECO:0007669"/>
    <property type="project" value="UniProtKB-ARBA"/>
</dbReference>
<gene>
    <name evidence="4" type="ORF">AVDCRST_MAG67-3563</name>
</gene>
<keyword evidence="2" id="KW-0812">Transmembrane</keyword>
<feature type="transmembrane region" description="Helical" evidence="2">
    <location>
        <begin position="32"/>
        <end position="51"/>
    </location>
</feature>
<feature type="transmembrane region" description="Helical" evidence="2">
    <location>
        <begin position="252"/>
        <end position="272"/>
    </location>
</feature>
<feature type="transmembrane region" description="Helical" evidence="2">
    <location>
        <begin position="63"/>
        <end position="83"/>
    </location>
</feature>
<dbReference type="AlphaFoldDB" id="A0A6J4TK11"/>
<keyword evidence="2" id="KW-0472">Membrane</keyword>
<feature type="transmembrane region" description="Helical" evidence="2">
    <location>
        <begin position="104"/>
        <end position="125"/>
    </location>
</feature>
<dbReference type="PANTHER" id="PTHR36435:SF1">
    <property type="entry name" value="CAAX AMINO TERMINAL PROTEASE FAMILY PROTEIN"/>
    <property type="match status" value="1"/>
</dbReference>